<feature type="compositionally biased region" description="Low complexity" evidence="1">
    <location>
        <begin position="21"/>
        <end position="50"/>
    </location>
</feature>
<evidence type="ECO:0000256" key="1">
    <source>
        <dbReference type="SAM" id="MobiDB-lite"/>
    </source>
</evidence>
<keyword evidence="3" id="KW-0808">Transferase</keyword>
<keyword evidence="3" id="KW-0418">Kinase</keyword>
<name>A0A139A6R5_GONPJ</name>
<evidence type="ECO:0000259" key="2">
    <source>
        <dbReference type="PROSITE" id="PS50011"/>
    </source>
</evidence>
<accession>A0A139A6R5</accession>
<dbReference type="STRING" id="1344416.A0A139A6R5"/>
<dbReference type="OrthoDB" id="4062651at2759"/>
<feature type="region of interest" description="Disordered" evidence="1">
    <location>
        <begin position="85"/>
        <end position="107"/>
    </location>
</feature>
<dbReference type="PANTHER" id="PTHR44167">
    <property type="entry name" value="OVARIAN-SPECIFIC SERINE/THREONINE-PROTEIN KINASE LOK-RELATED"/>
    <property type="match status" value="1"/>
</dbReference>
<dbReference type="GO" id="GO:0005524">
    <property type="term" value="F:ATP binding"/>
    <property type="evidence" value="ECO:0007669"/>
    <property type="project" value="InterPro"/>
</dbReference>
<dbReference type="GO" id="GO:0044773">
    <property type="term" value="P:mitotic DNA damage checkpoint signaling"/>
    <property type="evidence" value="ECO:0007669"/>
    <property type="project" value="TreeGrafter"/>
</dbReference>
<gene>
    <name evidence="3" type="ORF">M427DRAFT_137333</name>
</gene>
<keyword evidence="4" id="KW-1185">Reference proteome</keyword>
<dbReference type="GO" id="GO:0004674">
    <property type="term" value="F:protein serine/threonine kinase activity"/>
    <property type="evidence" value="ECO:0007669"/>
    <property type="project" value="TreeGrafter"/>
</dbReference>
<dbReference type="Gene3D" id="1.10.510.10">
    <property type="entry name" value="Transferase(Phosphotransferase) domain 1"/>
    <property type="match status" value="1"/>
</dbReference>
<dbReference type="GO" id="GO:0005634">
    <property type="term" value="C:nucleus"/>
    <property type="evidence" value="ECO:0007669"/>
    <property type="project" value="TreeGrafter"/>
</dbReference>
<dbReference type="EMBL" id="KQ965788">
    <property type="protein sequence ID" value="KXS12461.1"/>
    <property type="molecule type" value="Genomic_DNA"/>
</dbReference>
<feature type="domain" description="Protein kinase" evidence="2">
    <location>
        <begin position="104"/>
        <end position="376"/>
    </location>
</feature>
<feature type="region of interest" description="Disordered" evidence="1">
    <location>
        <begin position="1"/>
        <end position="73"/>
    </location>
</feature>
<dbReference type="OMA" id="NGMDFAC"/>
<dbReference type="SUPFAM" id="SSF56112">
    <property type="entry name" value="Protein kinase-like (PK-like)"/>
    <property type="match status" value="1"/>
</dbReference>
<reference evidence="3 4" key="1">
    <citation type="journal article" date="2015" name="Genome Biol. Evol.">
        <title>Phylogenomic analyses indicate that early fungi evolved digesting cell walls of algal ancestors of land plants.</title>
        <authorList>
            <person name="Chang Y."/>
            <person name="Wang S."/>
            <person name="Sekimoto S."/>
            <person name="Aerts A.L."/>
            <person name="Choi C."/>
            <person name="Clum A."/>
            <person name="LaButti K.M."/>
            <person name="Lindquist E.A."/>
            <person name="Yee Ngan C."/>
            <person name="Ohm R.A."/>
            <person name="Salamov A.A."/>
            <person name="Grigoriev I.V."/>
            <person name="Spatafora J.W."/>
            <person name="Berbee M.L."/>
        </authorList>
    </citation>
    <scope>NUCLEOTIDE SEQUENCE [LARGE SCALE GENOMIC DNA]</scope>
    <source>
        <strain evidence="3 4">JEL478</strain>
    </source>
</reference>
<dbReference type="InterPro" id="IPR011009">
    <property type="entry name" value="Kinase-like_dom_sf"/>
</dbReference>
<evidence type="ECO:0000313" key="4">
    <source>
        <dbReference type="Proteomes" id="UP000070544"/>
    </source>
</evidence>
<dbReference type="Pfam" id="PF00069">
    <property type="entry name" value="Pkinase"/>
    <property type="match status" value="1"/>
</dbReference>
<protein>
    <submittedName>
        <fullName evidence="3">Kinase-like protein</fullName>
    </submittedName>
</protein>
<organism evidence="3 4">
    <name type="scientific">Gonapodya prolifera (strain JEL478)</name>
    <name type="common">Monoblepharis prolifera</name>
    <dbReference type="NCBI Taxonomy" id="1344416"/>
    <lineage>
        <taxon>Eukaryota</taxon>
        <taxon>Fungi</taxon>
        <taxon>Fungi incertae sedis</taxon>
        <taxon>Chytridiomycota</taxon>
        <taxon>Chytridiomycota incertae sedis</taxon>
        <taxon>Monoblepharidomycetes</taxon>
        <taxon>Monoblepharidales</taxon>
        <taxon>Gonapodyaceae</taxon>
        <taxon>Gonapodya</taxon>
    </lineage>
</organism>
<proteinExistence type="predicted"/>
<evidence type="ECO:0000313" key="3">
    <source>
        <dbReference type="EMBL" id="KXS12461.1"/>
    </source>
</evidence>
<dbReference type="SMART" id="SM00220">
    <property type="entry name" value="S_TKc"/>
    <property type="match status" value="1"/>
</dbReference>
<sequence length="417" mass="46027">MSYLLRKAAAVPATINPSAQTPSRTSPLRTSTRRPSLPAPPATTSTVATSIPNGSTWRRDKPPVEDSDSPEDLGLQMKRLSIHVDEEEEEDVHRTDSGVGEVSYEESHAIHTGRKRYRIDTTIPEVQTDLSTVQFAMDRAHDDRPVVLKKAKDRTFSEVELSILRTISAKGIKGCVELVDCFDEGDTFVMVFPFYKKLKTKGSDLLDIRRKAKFIMATLAELHSIGIVHLDLCTNNILEDLEGTPVLIDFGLARLCGKEPHPVGRGTPGFVAPEILSSTRAVYGTEPDVYSFGVVLGSLLEPFFPTQACLHYLGGKLIRPSTTEMIQSKLREFLDEKPDPSLPKVVYDAADLLIGMLESDPQNRVTADMALRHPFLTIEEGAFLGTEIRSFSRSPSLTSLGSSGRRAALRVIERDHS</sequence>
<dbReference type="AlphaFoldDB" id="A0A139A6R5"/>
<dbReference type="InterPro" id="IPR000719">
    <property type="entry name" value="Prot_kinase_dom"/>
</dbReference>
<dbReference type="PANTHER" id="PTHR44167:SF24">
    <property type="entry name" value="SERINE_THREONINE-PROTEIN KINASE CHK2"/>
    <property type="match status" value="1"/>
</dbReference>
<dbReference type="Proteomes" id="UP000070544">
    <property type="component" value="Unassembled WGS sequence"/>
</dbReference>
<dbReference type="PROSITE" id="PS50011">
    <property type="entry name" value="PROTEIN_KINASE_DOM"/>
    <property type="match status" value="1"/>
</dbReference>